<dbReference type="EMBL" id="JBHSXH010000009">
    <property type="protein sequence ID" value="MFC6824658.1"/>
    <property type="molecule type" value="Genomic_DNA"/>
</dbReference>
<reference evidence="1 2" key="1">
    <citation type="journal article" date="2019" name="Int. J. Syst. Evol. Microbiol.">
        <title>The Global Catalogue of Microorganisms (GCM) 10K type strain sequencing project: providing services to taxonomists for standard genome sequencing and annotation.</title>
        <authorList>
            <consortium name="The Broad Institute Genomics Platform"/>
            <consortium name="The Broad Institute Genome Sequencing Center for Infectious Disease"/>
            <person name="Wu L."/>
            <person name="Ma J."/>
        </authorList>
    </citation>
    <scope>NUCLEOTIDE SEQUENCE [LARGE SCALE GENOMIC DNA]</scope>
    <source>
        <strain evidence="1 2">YIM 94188</strain>
    </source>
</reference>
<dbReference type="Proteomes" id="UP001596408">
    <property type="component" value="Unassembled WGS sequence"/>
</dbReference>
<gene>
    <name evidence="1" type="ORF">ACFQEV_06555</name>
</gene>
<name>A0ABD5U0Y4_9EURY</name>
<accession>A0ABD5U0Y4</accession>
<sequence length="130" mass="13788">MSDTSETSVEIGTGGLDAEIRFADERRYRLGEGRITCGALGESDAAGGNPGVAINGHVEDADAPEIRPGDEVTVRVTYDGESVEFPATGTKSTTAHPAAFKSVRGKQPAGEFEEYETVERILRRAAEDGE</sequence>
<evidence type="ECO:0000313" key="1">
    <source>
        <dbReference type="EMBL" id="MFC6824658.1"/>
    </source>
</evidence>
<keyword evidence="2" id="KW-1185">Reference proteome</keyword>
<organism evidence="1 2">
    <name type="scientific">Halopelagius fulvigenes</name>
    <dbReference type="NCBI Taxonomy" id="1198324"/>
    <lineage>
        <taxon>Archaea</taxon>
        <taxon>Methanobacteriati</taxon>
        <taxon>Methanobacteriota</taxon>
        <taxon>Stenosarchaea group</taxon>
        <taxon>Halobacteria</taxon>
        <taxon>Halobacteriales</taxon>
        <taxon>Haloferacaceae</taxon>
    </lineage>
</organism>
<protein>
    <submittedName>
        <fullName evidence="1">Uncharacterized protein</fullName>
    </submittedName>
</protein>
<comment type="caution">
    <text evidence="1">The sequence shown here is derived from an EMBL/GenBank/DDBJ whole genome shotgun (WGS) entry which is preliminary data.</text>
</comment>
<dbReference type="RefSeq" id="WP_379693862.1">
    <property type="nucleotide sequence ID" value="NZ_JBHSXH010000009.1"/>
</dbReference>
<proteinExistence type="predicted"/>
<dbReference type="AlphaFoldDB" id="A0ABD5U0Y4"/>
<evidence type="ECO:0000313" key="2">
    <source>
        <dbReference type="Proteomes" id="UP001596408"/>
    </source>
</evidence>